<proteinExistence type="predicted"/>
<protein>
    <submittedName>
        <fullName evidence="1">Uncharacterized protein</fullName>
    </submittedName>
</protein>
<dbReference type="Proteomes" id="UP000235728">
    <property type="component" value="Unassembled WGS sequence"/>
</dbReference>
<evidence type="ECO:0000313" key="2">
    <source>
        <dbReference type="Proteomes" id="UP000235728"/>
    </source>
</evidence>
<name>A0A2N6NLD4_BEABA</name>
<evidence type="ECO:0000313" key="1">
    <source>
        <dbReference type="EMBL" id="PMB68064.1"/>
    </source>
</evidence>
<dbReference type="AlphaFoldDB" id="A0A2N6NLD4"/>
<accession>A0A2N6NLD4</accession>
<dbReference type="EMBL" id="MRVG01000006">
    <property type="protein sequence ID" value="PMB68064.1"/>
    <property type="molecule type" value="Genomic_DNA"/>
</dbReference>
<comment type="caution">
    <text evidence="1">The sequence shown here is derived from an EMBL/GenBank/DDBJ whole genome shotgun (WGS) entry which is preliminary data.</text>
</comment>
<reference evidence="1 2" key="1">
    <citation type="journal article" date="2016" name="Appl. Microbiol. Biotechnol.">
        <title>Characterization of T-DNA insertion mutants with decreased virulence in the entomopathogenic fungus Beauveria bassiana JEF-007.</title>
        <authorList>
            <person name="Kim S."/>
            <person name="Lee S.J."/>
            <person name="Nai Y.S."/>
            <person name="Yu J.S."/>
            <person name="Lee M.R."/>
            <person name="Yang Y.T."/>
            <person name="Kim J.S."/>
        </authorList>
    </citation>
    <scope>NUCLEOTIDE SEQUENCE [LARGE SCALE GENOMIC DNA]</scope>
    <source>
        <strain evidence="1 2">JEF-007</strain>
    </source>
</reference>
<sequence length="85" mass="9614">MARDEDPRWQRSLFVVASRTAGRARNRLTKTIFRLEYVYVEEARAAIWAMSGGSLDLKVEALDAAVTNGARYIGGGMATWVGWYW</sequence>
<organism evidence="1 2">
    <name type="scientific">Beauveria bassiana</name>
    <name type="common">White muscardine disease fungus</name>
    <name type="synonym">Tritirachium shiotae</name>
    <dbReference type="NCBI Taxonomy" id="176275"/>
    <lineage>
        <taxon>Eukaryota</taxon>
        <taxon>Fungi</taxon>
        <taxon>Dikarya</taxon>
        <taxon>Ascomycota</taxon>
        <taxon>Pezizomycotina</taxon>
        <taxon>Sordariomycetes</taxon>
        <taxon>Hypocreomycetidae</taxon>
        <taxon>Hypocreales</taxon>
        <taxon>Cordycipitaceae</taxon>
        <taxon>Beauveria</taxon>
    </lineage>
</organism>
<gene>
    <name evidence="1" type="ORF">BM221_006240</name>
</gene>